<reference evidence="1 3" key="1">
    <citation type="journal article" date="2011" name="Nature">
        <title>The Medicago genome provides insight into the evolution of rhizobial symbioses.</title>
        <authorList>
            <person name="Young N.D."/>
            <person name="Debelle F."/>
            <person name="Oldroyd G.E."/>
            <person name="Geurts R."/>
            <person name="Cannon S.B."/>
            <person name="Udvardi M.K."/>
            <person name="Benedito V.A."/>
            <person name="Mayer K.F."/>
            <person name="Gouzy J."/>
            <person name="Schoof H."/>
            <person name="Van de Peer Y."/>
            <person name="Proost S."/>
            <person name="Cook D.R."/>
            <person name="Meyers B.C."/>
            <person name="Spannagl M."/>
            <person name="Cheung F."/>
            <person name="De Mita S."/>
            <person name="Krishnakumar V."/>
            <person name="Gundlach H."/>
            <person name="Zhou S."/>
            <person name="Mudge J."/>
            <person name="Bharti A.K."/>
            <person name="Murray J.D."/>
            <person name="Naoumkina M.A."/>
            <person name="Rosen B."/>
            <person name="Silverstein K.A."/>
            <person name="Tang H."/>
            <person name="Rombauts S."/>
            <person name="Zhao P.X."/>
            <person name="Zhou P."/>
            <person name="Barbe V."/>
            <person name="Bardou P."/>
            <person name="Bechner M."/>
            <person name="Bellec A."/>
            <person name="Berger A."/>
            <person name="Berges H."/>
            <person name="Bidwell S."/>
            <person name="Bisseling T."/>
            <person name="Choisne N."/>
            <person name="Couloux A."/>
            <person name="Denny R."/>
            <person name="Deshpande S."/>
            <person name="Dai X."/>
            <person name="Doyle J.J."/>
            <person name="Dudez A.M."/>
            <person name="Farmer A.D."/>
            <person name="Fouteau S."/>
            <person name="Franken C."/>
            <person name="Gibelin C."/>
            <person name="Gish J."/>
            <person name="Goldstein S."/>
            <person name="Gonzalez A.J."/>
            <person name="Green P.J."/>
            <person name="Hallab A."/>
            <person name="Hartog M."/>
            <person name="Hua A."/>
            <person name="Humphray S.J."/>
            <person name="Jeong D.H."/>
            <person name="Jing Y."/>
            <person name="Jocker A."/>
            <person name="Kenton S.M."/>
            <person name="Kim D.J."/>
            <person name="Klee K."/>
            <person name="Lai H."/>
            <person name="Lang C."/>
            <person name="Lin S."/>
            <person name="Macmil S.L."/>
            <person name="Magdelenat G."/>
            <person name="Matthews L."/>
            <person name="McCorrison J."/>
            <person name="Monaghan E.L."/>
            <person name="Mun J.H."/>
            <person name="Najar F.Z."/>
            <person name="Nicholson C."/>
            <person name="Noirot C."/>
            <person name="O'Bleness M."/>
            <person name="Paule C.R."/>
            <person name="Poulain J."/>
            <person name="Prion F."/>
            <person name="Qin B."/>
            <person name="Qu C."/>
            <person name="Retzel E.F."/>
            <person name="Riddle C."/>
            <person name="Sallet E."/>
            <person name="Samain S."/>
            <person name="Samson N."/>
            <person name="Sanders I."/>
            <person name="Saurat O."/>
            <person name="Scarpelli C."/>
            <person name="Schiex T."/>
            <person name="Segurens B."/>
            <person name="Severin A.J."/>
            <person name="Sherrier D.J."/>
            <person name="Shi R."/>
            <person name="Sims S."/>
            <person name="Singer S.R."/>
            <person name="Sinharoy S."/>
            <person name="Sterck L."/>
            <person name="Viollet A."/>
            <person name="Wang B.B."/>
            <person name="Wang K."/>
            <person name="Wang M."/>
            <person name="Wang X."/>
            <person name="Warfsmann J."/>
            <person name="Weissenbach J."/>
            <person name="White D.D."/>
            <person name="White J.D."/>
            <person name="Wiley G.B."/>
            <person name="Wincker P."/>
            <person name="Xing Y."/>
            <person name="Yang L."/>
            <person name="Yao Z."/>
            <person name="Ying F."/>
            <person name="Zhai J."/>
            <person name="Zhou L."/>
            <person name="Zuber A."/>
            <person name="Denarie J."/>
            <person name="Dixon R.A."/>
            <person name="May G.D."/>
            <person name="Schwartz D.C."/>
            <person name="Rogers J."/>
            <person name="Quetier F."/>
            <person name="Town C.D."/>
            <person name="Roe B.A."/>
        </authorList>
    </citation>
    <scope>NUCLEOTIDE SEQUENCE [LARGE SCALE GENOMIC DNA]</scope>
    <source>
        <strain evidence="1">A17</strain>
        <strain evidence="2 3">cv. Jemalong A17</strain>
    </source>
</reference>
<dbReference type="AlphaFoldDB" id="G7KJ10"/>
<dbReference type="Proteomes" id="UP000002051">
    <property type="component" value="Chromosome 6"/>
</dbReference>
<dbReference type="EnsemblPlants" id="AES75405">
    <property type="protein sequence ID" value="AES75405"/>
    <property type="gene ID" value="MTR_6g044380"/>
</dbReference>
<evidence type="ECO:0000313" key="3">
    <source>
        <dbReference type="Proteomes" id="UP000002051"/>
    </source>
</evidence>
<protein>
    <submittedName>
        <fullName evidence="1 2">Uncharacterized protein</fullName>
    </submittedName>
</protein>
<reference evidence="1 3" key="2">
    <citation type="journal article" date="2014" name="BMC Genomics">
        <title>An improved genome release (version Mt4.0) for the model legume Medicago truncatula.</title>
        <authorList>
            <person name="Tang H."/>
            <person name="Krishnakumar V."/>
            <person name="Bidwell S."/>
            <person name="Rosen B."/>
            <person name="Chan A."/>
            <person name="Zhou S."/>
            <person name="Gentzbittel L."/>
            <person name="Childs K.L."/>
            <person name="Yandell M."/>
            <person name="Gundlach H."/>
            <person name="Mayer K.F."/>
            <person name="Schwartz D.C."/>
            <person name="Town C.D."/>
        </authorList>
    </citation>
    <scope>GENOME REANNOTATION</scope>
    <source>
        <strain evidence="2 3">cv. Jemalong A17</strain>
    </source>
</reference>
<dbReference type="PaxDb" id="3880-AES75405"/>
<accession>G7KJ10</accession>
<evidence type="ECO:0000313" key="2">
    <source>
        <dbReference type="EnsemblPlants" id="AES75405"/>
    </source>
</evidence>
<proteinExistence type="predicted"/>
<dbReference type="HOGENOM" id="CLU_199990_0_0_1"/>
<sequence length="67" mass="8029">MDQVYNSVNTGSMRRRNALYSSNIMLNEQGWIHLDAMTKMKINFMCQQKTMWVREKAKELDSSRFKH</sequence>
<organism evidence="1 3">
    <name type="scientific">Medicago truncatula</name>
    <name type="common">Barrel medic</name>
    <name type="synonym">Medicago tribuloides</name>
    <dbReference type="NCBI Taxonomy" id="3880"/>
    <lineage>
        <taxon>Eukaryota</taxon>
        <taxon>Viridiplantae</taxon>
        <taxon>Streptophyta</taxon>
        <taxon>Embryophyta</taxon>
        <taxon>Tracheophyta</taxon>
        <taxon>Spermatophyta</taxon>
        <taxon>Magnoliopsida</taxon>
        <taxon>eudicotyledons</taxon>
        <taxon>Gunneridae</taxon>
        <taxon>Pentapetalae</taxon>
        <taxon>rosids</taxon>
        <taxon>fabids</taxon>
        <taxon>Fabales</taxon>
        <taxon>Fabaceae</taxon>
        <taxon>Papilionoideae</taxon>
        <taxon>50 kb inversion clade</taxon>
        <taxon>NPAAA clade</taxon>
        <taxon>Hologalegina</taxon>
        <taxon>IRL clade</taxon>
        <taxon>Trifolieae</taxon>
        <taxon>Medicago</taxon>
    </lineage>
</organism>
<name>G7KJ10_MEDTR</name>
<reference evidence="2" key="3">
    <citation type="submission" date="2015-04" db="UniProtKB">
        <authorList>
            <consortium name="EnsemblPlants"/>
        </authorList>
    </citation>
    <scope>IDENTIFICATION</scope>
    <source>
        <strain evidence="2">cv. Jemalong A17</strain>
    </source>
</reference>
<dbReference type="EMBL" id="CM001222">
    <property type="protein sequence ID" value="AES75405.1"/>
    <property type="molecule type" value="Genomic_DNA"/>
</dbReference>
<gene>
    <name evidence="1" type="ordered locus">MTR_6g044380</name>
</gene>
<keyword evidence="3" id="KW-1185">Reference proteome</keyword>
<evidence type="ECO:0000313" key="1">
    <source>
        <dbReference type="EMBL" id="AES75405.1"/>
    </source>
</evidence>